<evidence type="ECO:0000256" key="2">
    <source>
        <dbReference type="ARBA" id="ARBA00004950"/>
    </source>
</evidence>
<dbReference type="Proteomes" id="UP001501690">
    <property type="component" value="Unassembled WGS sequence"/>
</dbReference>
<dbReference type="Pfam" id="PF02910">
    <property type="entry name" value="Succ_DH_flav_C"/>
    <property type="match status" value="1"/>
</dbReference>
<dbReference type="SUPFAM" id="SSF51905">
    <property type="entry name" value="FAD/NAD(P)-binding domain"/>
    <property type="match status" value="1"/>
</dbReference>
<evidence type="ECO:0000313" key="17">
    <source>
        <dbReference type="EMBL" id="GAA1696948.1"/>
    </source>
</evidence>
<organism evidence="17 18">
    <name type="scientific">Microbacterium sediminicola</name>
    <dbReference type="NCBI Taxonomy" id="415210"/>
    <lineage>
        <taxon>Bacteria</taxon>
        <taxon>Bacillati</taxon>
        <taxon>Actinomycetota</taxon>
        <taxon>Actinomycetes</taxon>
        <taxon>Micrococcales</taxon>
        <taxon>Microbacteriaceae</taxon>
        <taxon>Microbacterium</taxon>
    </lineage>
</organism>
<dbReference type="PANTHER" id="PTHR42716:SF2">
    <property type="entry name" value="L-ASPARTATE OXIDASE, CHLOROPLASTIC"/>
    <property type="match status" value="1"/>
</dbReference>
<protein>
    <recommendedName>
        <fullName evidence="5 12">L-aspartate oxidase</fullName>
        <ecNumber evidence="4 12">1.4.3.16</ecNumber>
    </recommendedName>
</protein>
<keyword evidence="18" id="KW-1185">Reference proteome</keyword>
<evidence type="ECO:0000256" key="7">
    <source>
        <dbReference type="ARBA" id="ARBA00022642"/>
    </source>
</evidence>
<evidence type="ECO:0000256" key="12">
    <source>
        <dbReference type="NCBIfam" id="TIGR00551"/>
    </source>
</evidence>
<dbReference type="EMBL" id="BAAAPL010000001">
    <property type="protein sequence ID" value="GAA1696948.1"/>
    <property type="molecule type" value="Genomic_DNA"/>
</dbReference>
<evidence type="ECO:0000256" key="1">
    <source>
        <dbReference type="ARBA" id="ARBA00001974"/>
    </source>
</evidence>
<dbReference type="InterPro" id="IPR015939">
    <property type="entry name" value="Fum_Rdtase/Succ_DH_flav-like_C"/>
</dbReference>
<dbReference type="SUPFAM" id="SSF46977">
    <property type="entry name" value="Succinate dehydrogenase/fumarate reductase flavoprotein C-terminal domain"/>
    <property type="match status" value="1"/>
</dbReference>
<dbReference type="SUPFAM" id="SSF56425">
    <property type="entry name" value="Succinate dehydrogenase/fumarate reductase flavoprotein, catalytic domain"/>
    <property type="match status" value="1"/>
</dbReference>
<accession>A0ABN2I1U9</accession>
<dbReference type="Gene3D" id="3.90.700.10">
    <property type="entry name" value="Succinate dehydrogenase/fumarate reductase flavoprotein, catalytic domain"/>
    <property type="match status" value="1"/>
</dbReference>
<evidence type="ECO:0000256" key="10">
    <source>
        <dbReference type="ARBA" id="ARBA00029426"/>
    </source>
</evidence>
<evidence type="ECO:0000256" key="3">
    <source>
        <dbReference type="ARBA" id="ARBA00008562"/>
    </source>
</evidence>
<dbReference type="InterPro" id="IPR037099">
    <property type="entry name" value="Fum_R/Succ_DH_flav-like_C_sf"/>
</dbReference>
<feature type="region of interest" description="Disordered" evidence="14">
    <location>
        <begin position="403"/>
        <end position="422"/>
    </location>
</feature>
<evidence type="ECO:0000313" key="18">
    <source>
        <dbReference type="Proteomes" id="UP001501690"/>
    </source>
</evidence>
<dbReference type="InterPro" id="IPR005288">
    <property type="entry name" value="NadB"/>
</dbReference>
<dbReference type="Gene3D" id="1.20.58.100">
    <property type="entry name" value="Fumarate reductase/succinate dehydrogenase flavoprotein-like, C-terminal domain"/>
    <property type="match status" value="1"/>
</dbReference>
<comment type="function">
    <text evidence="10">Catalyzes the oxidation of L-aspartate to iminoaspartate, the first step in the de novo biosynthesis of NAD(+).</text>
</comment>
<evidence type="ECO:0000259" key="16">
    <source>
        <dbReference type="Pfam" id="PF02910"/>
    </source>
</evidence>
<comment type="cofactor">
    <cofactor evidence="1 13">
        <name>FAD</name>
        <dbReference type="ChEBI" id="CHEBI:57692"/>
    </cofactor>
</comment>
<dbReference type="EC" id="1.4.3.16" evidence="4 12"/>
<proteinExistence type="inferred from homology"/>
<evidence type="ECO:0000256" key="9">
    <source>
        <dbReference type="ARBA" id="ARBA00023002"/>
    </source>
</evidence>
<keyword evidence="7 13" id="KW-0662">Pyridine nucleotide biosynthesis</keyword>
<evidence type="ECO:0000259" key="15">
    <source>
        <dbReference type="Pfam" id="PF00890"/>
    </source>
</evidence>
<feature type="domain" description="Fumarate reductase/succinate dehydrogenase flavoprotein-like C-terminal" evidence="16">
    <location>
        <begin position="427"/>
        <end position="501"/>
    </location>
</feature>
<keyword evidence="9 13" id="KW-0560">Oxidoreductase</keyword>
<comment type="caution">
    <text evidence="17">The sequence shown here is derived from an EMBL/GenBank/DDBJ whole genome shotgun (WGS) entry which is preliminary data.</text>
</comment>
<evidence type="ECO:0000256" key="8">
    <source>
        <dbReference type="ARBA" id="ARBA00022827"/>
    </source>
</evidence>
<keyword evidence="8 13" id="KW-0274">FAD</keyword>
<evidence type="ECO:0000256" key="5">
    <source>
        <dbReference type="ARBA" id="ARBA00021901"/>
    </source>
</evidence>
<comment type="catalytic activity">
    <reaction evidence="11">
        <text>L-aspartate + O2 = iminosuccinate + H2O2</text>
        <dbReference type="Rhea" id="RHEA:25876"/>
        <dbReference type="ChEBI" id="CHEBI:15379"/>
        <dbReference type="ChEBI" id="CHEBI:16240"/>
        <dbReference type="ChEBI" id="CHEBI:29991"/>
        <dbReference type="ChEBI" id="CHEBI:77875"/>
        <dbReference type="EC" id="1.4.3.16"/>
    </reaction>
    <physiologicalReaction direction="left-to-right" evidence="11">
        <dbReference type="Rhea" id="RHEA:25877"/>
    </physiologicalReaction>
</comment>
<dbReference type="NCBIfam" id="TIGR00551">
    <property type="entry name" value="nadB"/>
    <property type="match status" value="1"/>
</dbReference>
<dbReference type="PANTHER" id="PTHR42716">
    <property type="entry name" value="L-ASPARTATE OXIDASE"/>
    <property type="match status" value="1"/>
</dbReference>
<evidence type="ECO:0000256" key="4">
    <source>
        <dbReference type="ARBA" id="ARBA00012173"/>
    </source>
</evidence>
<evidence type="ECO:0000256" key="14">
    <source>
        <dbReference type="SAM" id="MobiDB-lite"/>
    </source>
</evidence>
<comment type="similarity">
    <text evidence="3 13">Belongs to the FAD-dependent oxidoreductase 2 family. NadB subfamily.</text>
</comment>
<reference evidence="17 18" key="1">
    <citation type="journal article" date="2019" name="Int. J. Syst. Evol. Microbiol.">
        <title>The Global Catalogue of Microorganisms (GCM) 10K type strain sequencing project: providing services to taxonomists for standard genome sequencing and annotation.</title>
        <authorList>
            <consortium name="The Broad Institute Genomics Platform"/>
            <consortium name="The Broad Institute Genome Sequencing Center for Infectious Disease"/>
            <person name="Wu L."/>
            <person name="Ma J."/>
        </authorList>
    </citation>
    <scope>NUCLEOTIDE SEQUENCE [LARGE SCALE GENOMIC DNA]</scope>
    <source>
        <strain evidence="17 18">JCM 15577</strain>
    </source>
</reference>
<dbReference type="InterPro" id="IPR036188">
    <property type="entry name" value="FAD/NAD-bd_sf"/>
</dbReference>
<evidence type="ECO:0000256" key="11">
    <source>
        <dbReference type="ARBA" id="ARBA00048305"/>
    </source>
</evidence>
<keyword evidence="6 13" id="KW-0285">Flavoprotein</keyword>
<dbReference type="PRINTS" id="PR00368">
    <property type="entry name" value="FADPNR"/>
</dbReference>
<evidence type="ECO:0000256" key="6">
    <source>
        <dbReference type="ARBA" id="ARBA00022630"/>
    </source>
</evidence>
<gene>
    <name evidence="17" type="primary">nadB</name>
    <name evidence="17" type="ORF">GCM10009808_12930</name>
</gene>
<dbReference type="InterPro" id="IPR003953">
    <property type="entry name" value="FAD-dep_OxRdtase_2_FAD-bd"/>
</dbReference>
<dbReference type="Pfam" id="PF00890">
    <property type="entry name" value="FAD_binding_2"/>
    <property type="match status" value="1"/>
</dbReference>
<comment type="subcellular location">
    <subcellularLocation>
        <location evidence="13">Cytoplasm</location>
    </subcellularLocation>
</comment>
<comment type="pathway">
    <text evidence="2 13">Cofactor biosynthesis; NAD(+) biosynthesis; iminoaspartate from L-aspartate (oxidase route): step 1/1.</text>
</comment>
<dbReference type="Gene3D" id="3.50.50.60">
    <property type="entry name" value="FAD/NAD(P)-binding domain"/>
    <property type="match status" value="1"/>
</dbReference>
<evidence type="ECO:0000256" key="13">
    <source>
        <dbReference type="RuleBase" id="RU362049"/>
    </source>
</evidence>
<feature type="domain" description="FAD-dependent oxidoreductase 2 FAD-binding" evidence="15">
    <location>
        <begin position="3"/>
        <end position="376"/>
    </location>
</feature>
<name>A0ABN2I1U9_9MICO</name>
<dbReference type="InterPro" id="IPR027477">
    <property type="entry name" value="Succ_DH/fumarate_Rdtase_cat_sf"/>
</dbReference>
<sequence length="508" mass="51982">MAGSGIAGLSAALAAADAGAEVTIATKASLEDSATGFAQGGIAAVTGADDSIAAHLADTLTAGAGHADPAAARILVSEGPDRVSDLIALGTRFDRDTDGALRRGREAAHSAPRVLHAGGDATGAEIERALARAVRAHPAVAVLEDALLVDLVVDRGTVTGALVQIAANAELIEFPADAVLLATGGAGQLFSHTTNPGVSTGDGIAVALRAGAAVADLEFVQFHPTVLAHEVPFLVSEAVRGEGAILLDEHGRRFTLDAHPDAELAPRDIVARAITEAMRTQGGRPVFLDATAVASSDQESRAAYLARRFPTIDRELRSRGIDWASEPVPVHPAAHYLMGGVATDLEGRTSLPGLFAAGETACTGVHGANRLASNSLLEGAVFGTRAGRVAATTIPTAATLTSTSRPVATRRNRSVSPAAPPTAFSRAGLQELMWREVGLVRDHAGLTRAADQLTAWRGESRSPATRAEREDAALVEVATAMVDAALARTQSLGAHSRADSPLALAEAS</sequence>